<evidence type="ECO:0000256" key="3">
    <source>
        <dbReference type="ARBA" id="ARBA00024018"/>
    </source>
</evidence>
<reference evidence="5" key="1">
    <citation type="submission" date="2023-03" db="EMBL/GenBank/DDBJ databases">
        <authorList>
            <person name="Julca I."/>
        </authorList>
    </citation>
    <scope>NUCLEOTIDE SEQUENCE</scope>
</reference>
<dbReference type="PRINTS" id="PR00420">
    <property type="entry name" value="RNGMNOXGNASE"/>
</dbReference>
<sequence length="444" mass="48518">MACIGLATKKMNVNSAFLRPSCQNAFLGTGTRSSSTIKAQKADDHYVKEDVVIVGAGIGGLATAVSLERLGIKSKVLEQADSLRTGGTSLTLSKNGWGALDVIGVGNQLRSHFLEIQWARIKSQQGKEMQFFNFKDADPSQEVRAVERKILVETLANQLPQDAISFSSKLASIEKQENGDTLLKLHDGSKVSAKVVVACDGIGSPVAKWMGFTEPKYAGYCAIRGLAIFPGGQPYEPGVEYIYGKGSRVGYVPVSPTKVYWFICFNSPYPGTESVDPSVLRQQSKKLVKNYPSELLKIIDETPDETMISTPIGDRWLWPVLTPSASSGKVVLLGDAWHPMTPNLGQGACCALEDAVFLSKRLAKALQSENPLSVEDAFRCYKNERWRRVFGMTIRAYIAGRVMQSESSLVCALRDNILVPKLAKPGSMLGHTNFKFEPLLTKET</sequence>
<evidence type="ECO:0000256" key="2">
    <source>
        <dbReference type="ARBA" id="ARBA00023033"/>
    </source>
</evidence>
<name>A0AAV1CLW0_OLDCO</name>
<dbReference type="GO" id="GO:0071949">
    <property type="term" value="F:FAD binding"/>
    <property type="evidence" value="ECO:0007669"/>
    <property type="project" value="InterPro"/>
</dbReference>
<evidence type="ECO:0000313" key="5">
    <source>
        <dbReference type="EMBL" id="CAI9095668.1"/>
    </source>
</evidence>
<dbReference type="Proteomes" id="UP001161247">
    <property type="component" value="Chromosome 2"/>
</dbReference>
<accession>A0AAV1CLW0</accession>
<dbReference type="SUPFAM" id="SSF51905">
    <property type="entry name" value="FAD/NAD(P)-binding domain"/>
    <property type="match status" value="1"/>
</dbReference>
<feature type="domain" description="FAD-binding" evidence="4">
    <location>
        <begin position="50"/>
        <end position="372"/>
    </location>
</feature>
<protein>
    <submittedName>
        <fullName evidence="5">OLC1v1031663C1</fullName>
    </submittedName>
</protein>
<dbReference type="InterPro" id="IPR002938">
    <property type="entry name" value="FAD-bd"/>
</dbReference>
<dbReference type="AlphaFoldDB" id="A0AAV1CLW0"/>
<dbReference type="Gene3D" id="3.50.50.60">
    <property type="entry name" value="FAD/NAD(P)-binding domain"/>
    <property type="match status" value="1"/>
</dbReference>
<dbReference type="PANTHER" id="PTHR45934:SF9">
    <property type="entry name" value="FAD_NAD(P)-BINDING OXIDOREDUCTASE FAMILY PROTEIN"/>
    <property type="match status" value="1"/>
</dbReference>
<dbReference type="Pfam" id="PF01494">
    <property type="entry name" value="FAD_binding_3"/>
    <property type="match status" value="1"/>
</dbReference>
<evidence type="ECO:0000259" key="4">
    <source>
        <dbReference type="Pfam" id="PF01494"/>
    </source>
</evidence>
<keyword evidence="1" id="KW-0560">Oxidoreductase</keyword>
<dbReference type="PANTHER" id="PTHR45934">
    <property type="entry name" value="FAD/NAD(P)-BINDING OXIDOREDUCTASE FAMILY PROTEIN"/>
    <property type="match status" value="1"/>
</dbReference>
<dbReference type="InterPro" id="IPR036188">
    <property type="entry name" value="FAD/NAD-bd_sf"/>
</dbReference>
<proteinExistence type="inferred from homology"/>
<comment type="similarity">
    <text evidence="3">Belongs to the 3-hydroxybenzoate 6-hydroxylase family.</text>
</comment>
<keyword evidence="6" id="KW-1185">Reference proteome</keyword>
<dbReference type="EMBL" id="OX459119">
    <property type="protein sequence ID" value="CAI9095668.1"/>
    <property type="molecule type" value="Genomic_DNA"/>
</dbReference>
<gene>
    <name evidence="5" type="ORF">OLC1_LOCUS6588</name>
</gene>
<dbReference type="InterPro" id="IPR044560">
    <property type="entry name" value="MOase"/>
</dbReference>
<evidence type="ECO:0000313" key="6">
    <source>
        <dbReference type="Proteomes" id="UP001161247"/>
    </source>
</evidence>
<dbReference type="GO" id="GO:0004497">
    <property type="term" value="F:monooxygenase activity"/>
    <property type="evidence" value="ECO:0007669"/>
    <property type="project" value="UniProtKB-KW"/>
</dbReference>
<organism evidence="5 6">
    <name type="scientific">Oldenlandia corymbosa var. corymbosa</name>
    <dbReference type="NCBI Taxonomy" id="529605"/>
    <lineage>
        <taxon>Eukaryota</taxon>
        <taxon>Viridiplantae</taxon>
        <taxon>Streptophyta</taxon>
        <taxon>Embryophyta</taxon>
        <taxon>Tracheophyta</taxon>
        <taxon>Spermatophyta</taxon>
        <taxon>Magnoliopsida</taxon>
        <taxon>eudicotyledons</taxon>
        <taxon>Gunneridae</taxon>
        <taxon>Pentapetalae</taxon>
        <taxon>asterids</taxon>
        <taxon>lamiids</taxon>
        <taxon>Gentianales</taxon>
        <taxon>Rubiaceae</taxon>
        <taxon>Rubioideae</taxon>
        <taxon>Spermacoceae</taxon>
        <taxon>Hedyotis-Oldenlandia complex</taxon>
        <taxon>Oldenlandia</taxon>
    </lineage>
</organism>
<evidence type="ECO:0000256" key="1">
    <source>
        <dbReference type="ARBA" id="ARBA00023002"/>
    </source>
</evidence>
<keyword evidence="2" id="KW-0503">Monooxygenase</keyword>